<protein>
    <submittedName>
        <fullName evidence="2">Uncharacterized protein</fullName>
    </submittedName>
</protein>
<accession>S7VZ23</accession>
<gene>
    <name evidence="2" type="ORF">ADIWIN_0306</name>
</gene>
<dbReference type="STRING" id="641526.ADIWIN_0306"/>
<evidence type="ECO:0000313" key="2">
    <source>
        <dbReference type="EMBL" id="EPR74667.1"/>
    </source>
</evidence>
<dbReference type="SMART" id="SM00028">
    <property type="entry name" value="TPR"/>
    <property type="match status" value="3"/>
</dbReference>
<proteinExistence type="predicted"/>
<feature type="transmembrane region" description="Helical" evidence="1">
    <location>
        <begin position="335"/>
        <end position="354"/>
    </location>
</feature>
<evidence type="ECO:0000313" key="3">
    <source>
        <dbReference type="Proteomes" id="UP000014962"/>
    </source>
</evidence>
<organism evidence="2 3">
    <name type="scientific">Winogradskyella psychrotolerans RS-3</name>
    <dbReference type="NCBI Taxonomy" id="641526"/>
    <lineage>
        <taxon>Bacteria</taxon>
        <taxon>Pseudomonadati</taxon>
        <taxon>Bacteroidota</taxon>
        <taxon>Flavobacteriia</taxon>
        <taxon>Flavobacteriales</taxon>
        <taxon>Flavobacteriaceae</taxon>
        <taxon>Winogradskyella</taxon>
    </lineage>
</organism>
<keyword evidence="3" id="KW-1185">Reference proteome</keyword>
<dbReference type="Proteomes" id="UP000014962">
    <property type="component" value="Unassembled WGS sequence"/>
</dbReference>
<reference evidence="2 3" key="1">
    <citation type="journal article" date="2013" name="Genome Announc.">
        <title>Draft Genome Sequence of Winogradskyella psychrotolerans RS-3T, Isolated from the Marine Transect of Kongsfjorden, Ny-Alesund, Svalbard, Arctic Ocean.</title>
        <authorList>
            <person name="Kumar Pinnaka A."/>
            <person name="Ara S."/>
            <person name="Singh A."/>
            <person name="Shivaji S."/>
        </authorList>
    </citation>
    <scope>NUCLEOTIDE SEQUENCE [LARGE SCALE GENOMIC DNA]</scope>
    <source>
        <strain evidence="2 3">RS-3</strain>
    </source>
</reference>
<keyword evidence="1" id="KW-1133">Transmembrane helix</keyword>
<dbReference type="EMBL" id="ATMR01000015">
    <property type="protein sequence ID" value="EPR74667.1"/>
    <property type="molecule type" value="Genomic_DNA"/>
</dbReference>
<dbReference type="SUPFAM" id="SSF48452">
    <property type="entry name" value="TPR-like"/>
    <property type="match status" value="1"/>
</dbReference>
<dbReference type="AlphaFoldDB" id="S7VZ23"/>
<keyword evidence="1" id="KW-0472">Membrane</keyword>
<dbReference type="Gene3D" id="1.25.40.10">
    <property type="entry name" value="Tetratricopeptide repeat domain"/>
    <property type="match status" value="1"/>
</dbReference>
<comment type="caution">
    <text evidence="2">The sequence shown here is derived from an EMBL/GenBank/DDBJ whole genome shotgun (WGS) entry which is preliminary data.</text>
</comment>
<dbReference type="InterPro" id="IPR011990">
    <property type="entry name" value="TPR-like_helical_dom_sf"/>
</dbReference>
<dbReference type="InterPro" id="IPR019734">
    <property type="entry name" value="TPR_rpt"/>
</dbReference>
<dbReference type="PATRIC" id="fig|641526.4.peg.302"/>
<name>S7VZ23_9FLAO</name>
<dbReference type="eggNOG" id="COG0457">
    <property type="taxonomic scope" value="Bacteria"/>
</dbReference>
<sequence>MALKKHLHHFQKTKLNGVIYEAFLANGYSDYYNARNAKSDFHYQQSIKKASTLKDPSLEIWTQLNYVYYLYHNREYAYMTPLLLKLIDKIEKKNFEQLILPGESFKKIGWMMQTLADYENALHYLNLAKKHTPKNTAEYAAILDAIGLNYLRIENFKEAESYFRQVALLATQIDDKVRYGKALGNLAVVKQNSGDLKEAIALINKDLKISESENSEQNTLYAAILLTEMYVATENWNKAEETLQKAQDIVHLKSYFKREELKVIKLKLTILKHQNNTDGELMLRRRLLILEDSLKNKDSDLAISNSNWLIQKAKFNQKVSQAEDQYKHESAMKNIYAVIILLVLILSFVLFQYFKKQLKTKQLLHQQKIILFELEKIKTEKKLLQAHESLNSQVKYLRDKNSQIKKLKTEIQQIKESSSNNAKDKTGKLKRLLESHLMTENNWNTFKKEFQKEHYEFYRMLEDDFPEITDSNKRILLLEKLDFSKNEIAGLLGVTPGAIKKSKQRLKKKIGDKYDILFNNVKF</sequence>
<evidence type="ECO:0000256" key="1">
    <source>
        <dbReference type="SAM" id="Phobius"/>
    </source>
</evidence>
<keyword evidence="1" id="KW-0812">Transmembrane</keyword>